<evidence type="ECO:0000313" key="4">
    <source>
        <dbReference type="EMBL" id="PWK17560.1"/>
    </source>
</evidence>
<evidence type="ECO:0000256" key="1">
    <source>
        <dbReference type="ARBA" id="ARBA00005254"/>
    </source>
</evidence>
<dbReference type="SUPFAM" id="SSF52096">
    <property type="entry name" value="ClpP/crotonase"/>
    <property type="match status" value="1"/>
</dbReference>
<dbReference type="Gene3D" id="1.10.12.10">
    <property type="entry name" value="Lyase 2-enoyl-coa Hydratase, Chain A, domain 2"/>
    <property type="match status" value="1"/>
</dbReference>
<keyword evidence="5" id="KW-1185">Reference proteome</keyword>
<dbReference type="PROSITE" id="PS00166">
    <property type="entry name" value="ENOYL_COA_HYDRATASE"/>
    <property type="match status" value="1"/>
</dbReference>
<accession>A0A316E3U2</accession>
<dbReference type="GO" id="GO:0016836">
    <property type="term" value="F:hydro-lyase activity"/>
    <property type="evidence" value="ECO:0007669"/>
    <property type="project" value="UniProtKB-ARBA"/>
</dbReference>
<dbReference type="InterPro" id="IPR018376">
    <property type="entry name" value="Enoyl-CoA_hyd/isom_CS"/>
</dbReference>
<comment type="caution">
    <text evidence="4">The sequence shown here is derived from an EMBL/GenBank/DDBJ whole genome shotgun (WGS) entry which is preliminary data.</text>
</comment>
<proteinExistence type="inferred from homology"/>
<dbReference type="GO" id="GO:0016853">
    <property type="term" value="F:isomerase activity"/>
    <property type="evidence" value="ECO:0007669"/>
    <property type="project" value="UniProtKB-KW"/>
</dbReference>
<evidence type="ECO:0000313" key="5">
    <source>
        <dbReference type="Proteomes" id="UP000245430"/>
    </source>
</evidence>
<dbReference type="CDD" id="cd06558">
    <property type="entry name" value="crotonase-like"/>
    <property type="match status" value="1"/>
</dbReference>
<dbReference type="EMBL" id="QGGP01000008">
    <property type="protein sequence ID" value="PWK17560.1"/>
    <property type="molecule type" value="Genomic_DNA"/>
</dbReference>
<dbReference type="InterPro" id="IPR001753">
    <property type="entry name" value="Enoyl-CoA_hydra/iso"/>
</dbReference>
<dbReference type="Pfam" id="PF00378">
    <property type="entry name" value="ECH_1"/>
    <property type="match status" value="1"/>
</dbReference>
<dbReference type="PANTHER" id="PTHR43802">
    <property type="entry name" value="ENOYL-COA HYDRATASE"/>
    <property type="match status" value="1"/>
</dbReference>
<protein>
    <submittedName>
        <fullName evidence="4">2-(1,2-epoxy-1,2-dihydrophenyl)acetyl-CoA isomerase</fullName>
    </submittedName>
</protein>
<dbReference type="InterPro" id="IPR014748">
    <property type="entry name" value="Enoyl-CoA_hydra_C"/>
</dbReference>
<dbReference type="AlphaFoldDB" id="A0A316E3U2"/>
<dbReference type="PANTHER" id="PTHR43802:SF1">
    <property type="entry name" value="IP11341P-RELATED"/>
    <property type="match status" value="1"/>
</dbReference>
<dbReference type="InterPro" id="IPR029045">
    <property type="entry name" value="ClpP/crotonase-like_dom_sf"/>
</dbReference>
<name>A0A316E3U2_9FLAO</name>
<keyword evidence="2" id="KW-0456">Lyase</keyword>
<dbReference type="Proteomes" id="UP000245430">
    <property type="component" value="Unassembled WGS sequence"/>
</dbReference>
<dbReference type="RefSeq" id="WP_109683245.1">
    <property type="nucleotide sequence ID" value="NZ_QGGP01000008.1"/>
</dbReference>
<dbReference type="OrthoDB" id="9775794at2"/>
<reference evidence="4 5" key="1">
    <citation type="submission" date="2018-05" db="EMBL/GenBank/DDBJ databases">
        <title>Genomic Encyclopedia of Archaeal and Bacterial Type Strains, Phase II (KMG-II): from individual species to whole genera.</title>
        <authorList>
            <person name="Goeker M."/>
        </authorList>
    </citation>
    <scope>NUCLEOTIDE SEQUENCE [LARGE SCALE GENOMIC DNA]</scope>
    <source>
        <strain evidence="4 5">DSM 22637</strain>
    </source>
</reference>
<organism evidence="4 5">
    <name type="scientific">Xanthomarina spongicola</name>
    <dbReference type="NCBI Taxonomy" id="570520"/>
    <lineage>
        <taxon>Bacteria</taxon>
        <taxon>Pseudomonadati</taxon>
        <taxon>Bacteroidota</taxon>
        <taxon>Flavobacteriia</taxon>
        <taxon>Flavobacteriales</taxon>
        <taxon>Flavobacteriaceae</taxon>
        <taxon>Xanthomarina</taxon>
    </lineage>
</organism>
<gene>
    <name evidence="4" type="ORF">LX78_02662</name>
</gene>
<evidence type="ECO:0000256" key="2">
    <source>
        <dbReference type="ARBA" id="ARBA00023239"/>
    </source>
</evidence>
<dbReference type="FunFam" id="1.10.12.10:FF:000001">
    <property type="entry name" value="Probable enoyl-CoA hydratase, mitochondrial"/>
    <property type="match status" value="1"/>
</dbReference>
<dbReference type="Gene3D" id="3.90.226.10">
    <property type="entry name" value="2-enoyl-CoA Hydratase, Chain A, domain 1"/>
    <property type="match status" value="1"/>
</dbReference>
<keyword evidence="4" id="KW-0413">Isomerase</keyword>
<comment type="similarity">
    <text evidence="1 3">Belongs to the enoyl-CoA hydratase/isomerase family.</text>
</comment>
<evidence type="ECO:0000256" key="3">
    <source>
        <dbReference type="RuleBase" id="RU003707"/>
    </source>
</evidence>
<sequence>MSNNSILLKIEQNVAYITLNRPEVFNSFNREMALQLQSILDDCESNNAVRAIVLSGNGKAFCAGQDLKEVTDPDLNPGFKKILEEHYNPIITRIRSIKKPIIGAINGVAAGAGANIALACDIVVAHEKVSFIQAFSLIGLVPDSAGTFFLPRLIGFQKALALAMLGDKVSAEEAERLGMIYKMIPFESFEDEVEKLALKLANMPTKALGMIKELFNQSMTNDLESQLALESKFQIEAAQSEDYREGVAAFIEKRKPNFKGR</sequence>